<evidence type="ECO:0000313" key="1">
    <source>
        <dbReference type="EMBL" id="MBS4211486.1"/>
    </source>
</evidence>
<organism evidence="1 2">
    <name type="scientific">Neobacillus rhizophilus</name>
    <dbReference type="NCBI Taxonomy" id="2833579"/>
    <lineage>
        <taxon>Bacteria</taxon>
        <taxon>Bacillati</taxon>
        <taxon>Bacillota</taxon>
        <taxon>Bacilli</taxon>
        <taxon>Bacillales</taxon>
        <taxon>Bacillaceae</taxon>
        <taxon>Neobacillus</taxon>
    </lineage>
</organism>
<dbReference type="Proteomes" id="UP000679749">
    <property type="component" value="Unassembled WGS sequence"/>
</dbReference>
<evidence type="ECO:0000313" key="2">
    <source>
        <dbReference type="Proteomes" id="UP000679749"/>
    </source>
</evidence>
<gene>
    <name evidence="1" type="ORF">KHA99_03310</name>
</gene>
<name>A0A942YVF7_9BACI</name>
<sequence length="46" mass="4862">MDLKNSPLVTSGLSALMGEIRPIKGIYLFNGCREGGLAADNPQTIV</sequence>
<dbReference type="RefSeq" id="WP_213115997.1">
    <property type="nucleotide sequence ID" value="NZ_JAGYPF010000001.1"/>
</dbReference>
<reference evidence="1" key="1">
    <citation type="submission" date="2021-05" db="EMBL/GenBank/DDBJ databases">
        <title>Novel Bacillus species.</title>
        <authorList>
            <person name="Liu G."/>
        </authorList>
    </citation>
    <scope>NUCLEOTIDE SEQUENCE</scope>
    <source>
        <strain evidence="1">FJAT-49825</strain>
    </source>
</reference>
<protein>
    <submittedName>
        <fullName evidence="1">Uncharacterized protein</fullName>
    </submittedName>
</protein>
<dbReference type="AlphaFoldDB" id="A0A942YVF7"/>
<accession>A0A942YVF7</accession>
<dbReference type="EMBL" id="JAGYPF010000001">
    <property type="protein sequence ID" value="MBS4211486.1"/>
    <property type="molecule type" value="Genomic_DNA"/>
</dbReference>
<keyword evidence="2" id="KW-1185">Reference proteome</keyword>
<comment type="caution">
    <text evidence="1">The sequence shown here is derived from an EMBL/GenBank/DDBJ whole genome shotgun (WGS) entry which is preliminary data.</text>
</comment>
<proteinExistence type="predicted"/>